<gene>
    <name evidence="3" type="ORF">GCM10022223_05750</name>
</gene>
<evidence type="ECO:0000256" key="2">
    <source>
        <dbReference type="RuleBase" id="RU364069"/>
    </source>
</evidence>
<dbReference type="Proteomes" id="UP001501074">
    <property type="component" value="Unassembled WGS sequence"/>
</dbReference>
<organism evidence="3 4">
    <name type="scientific">Kineosporia mesophila</name>
    <dbReference type="NCBI Taxonomy" id="566012"/>
    <lineage>
        <taxon>Bacteria</taxon>
        <taxon>Bacillati</taxon>
        <taxon>Actinomycetota</taxon>
        <taxon>Actinomycetes</taxon>
        <taxon>Kineosporiales</taxon>
        <taxon>Kineosporiaceae</taxon>
        <taxon>Kineosporia</taxon>
    </lineage>
</organism>
<dbReference type="Gene3D" id="2.60.120.10">
    <property type="entry name" value="Jelly Rolls"/>
    <property type="match status" value="1"/>
</dbReference>
<evidence type="ECO:0000313" key="4">
    <source>
        <dbReference type="Proteomes" id="UP001501074"/>
    </source>
</evidence>
<dbReference type="EMBL" id="BAAAZO010000001">
    <property type="protein sequence ID" value="GAA3593690.1"/>
    <property type="molecule type" value="Genomic_DNA"/>
</dbReference>
<protein>
    <recommendedName>
        <fullName evidence="2">dTDP-4-dehydrorhamnose 3,5-epimerase</fullName>
        <ecNumber evidence="2">5.1.3.13</ecNumber>
    </recommendedName>
    <alternativeName>
        <fullName evidence="2">Thymidine diphospho-4-keto-rhamnose 3,5-epimerase</fullName>
    </alternativeName>
</protein>
<dbReference type="InterPro" id="IPR000888">
    <property type="entry name" value="RmlC-like"/>
</dbReference>
<sequence length="215" mass="24058">MKVTELAIPDAYALHPRQFEDSRGVFMEWYRHEALTDIIGHRFELAQANCSVSRRGTLRGLHYANVPPGQAKYVTCVRGAILDVVVDIRLGSPTFGQWDAMRLDDVERAALYVGEGLAHSFVALTEDATVMYLCSTVYNPTGERGINPIDPALEITWPEDVPLLLSDKDREAPTLMQAKEAALLPDYDECRRYMDSLRAAADHVDLTAHRPSVRS</sequence>
<evidence type="ECO:0000313" key="3">
    <source>
        <dbReference type="EMBL" id="GAA3593690.1"/>
    </source>
</evidence>
<name>A0ABP6Z1H2_9ACTN</name>
<dbReference type="InterPro" id="IPR011051">
    <property type="entry name" value="RmlC_Cupin_sf"/>
</dbReference>
<dbReference type="SUPFAM" id="SSF51182">
    <property type="entry name" value="RmlC-like cupins"/>
    <property type="match status" value="1"/>
</dbReference>
<keyword evidence="2" id="KW-0413">Isomerase</keyword>
<dbReference type="EC" id="5.1.3.13" evidence="2"/>
<dbReference type="NCBIfam" id="TIGR01221">
    <property type="entry name" value="rmlC"/>
    <property type="match status" value="1"/>
</dbReference>
<evidence type="ECO:0000256" key="1">
    <source>
        <dbReference type="ARBA" id="ARBA00010154"/>
    </source>
</evidence>
<comment type="subunit">
    <text evidence="2">Homodimer.</text>
</comment>
<accession>A0ABP6Z1H2</accession>
<dbReference type="InterPro" id="IPR014710">
    <property type="entry name" value="RmlC-like_jellyroll"/>
</dbReference>
<comment type="similarity">
    <text evidence="1 2">Belongs to the dTDP-4-dehydrorhamnose 3,5-epimerase family.</text>
</comment>
<keyword evidence="4" id="KW-1185">Reference proteome</keyword>
<dbReference type="Pfam" id="PF00908">
    <property type="entry name" value="dTDP_sugar_isom"/>
    <property type="match status" value="1"/>
</dbReference>
<dbReference type="PANTHER" id="PTHR21047:SF2">
    <property type="entry name" value="THYMIDINE DIPHOSPHO-4-KETO-RHAMNOSE 3,5-EPIMERASE"/>
    <property type="match status" value="1"/>
</dbReference>
<dbReference type="RefSeq" id="WP_231484101.1">
    <property type="nucleotide sequence ID" value="NZ_BAAAZO010000001.1"/>
</dbReference>
<comment type="catalytic activity">
    <reaction evidence="2">
        <text>dTDP-4-dehydro-6-deoxy-alpha-D-glucose = dTDP-4-dehydro-beta-L-rhamnose</text>
        <dbReference type="Rhea" id="RHEA:16969"/>
        <dbReference type="ChEBI" id="CHEBI:57649"/>
        <dbReference type="ChEBI" id="CHEBI:62830"/>
        <dbReference type="EC" id="5.1.3.13"/>
    </reaction>
</comment>
<dbReference type="PANTHER" id="PTHR21047">
    <property type="entry name" value="DTDP-6-DEOXY-D-GLUCOSE-3,5 EPIMERASE"/>
    <property type="match status" value="1"/>
</dbReference>
<dbReference type="CDD" id="cd00438">
    <property type="entry name" value="cupin_RmlC"/>
    <property type="match status" value="1"/>
</dbReference>
<proteinExistence type="inferred from homology"/>
<reference evidence="4" key="1">
    <citation type="journal article" date="2019" name="Int. J. Syst. Evol. Microbiol.">
        <title>The Global Catalogue of Microorganisms (GCM) 10K type strain sequencing project: providing services to taxonomists for standard genome sequencing and annotation.</title>
        <authorList>
            <consortium name="The Broad Institute Genomics Platform"/>
            <consortium name="The Broad Institute Genome Sequencing Center for Infectious Disease"/>
            <person name="Wu L."/>
            <person name="Ma J."/>
        </authorList>
    </citation>
    <scope>NUCLEOTIDE SEQUENCE [LARGE SCALE GENOMIC DNA]</scope>
    <source>
        <strain evidence="4">JCM 16902</strain>
    </source>
</reference>
<comment type="function">
    <text evidence="2">Catalyzes the epimerization of the C3' and C5'positions of dTDP-6-deoxy-D-xylo-4-hexulose, forming dTDP-6-deoxy-L-lyxo-4-hexulose.</text>
</comment>
<comment type="pathway">
    <text evidence="2">Carbohydrate biosynthesis; dTDP-L-rhamnose biosynthesis.</text>
</comment>
<comment type="caution">
    <text evidence="3">The sequence shown here is derived from an EMBL/GenBank/DDBJ whole genome shotgun (WGS) entry which is preliminary data.</text>
</comment>